<feature type="region of interest" description="Disordered" evidence="1">
    <location>
        <begin position="63"/>
        <end position="120"/>
    </location>
</feature>
<dbReference type="EMBL" id="ML996694">
    <property type="protein sequence ID" value="KAF2401017.1"/>
    <property type="molecule type" value="Genomic_DNA"/>
</dbReference>
<gene>
    <name evidence="2" type="ORF">EJ06DRAFT_417370</name>
</gene>
<accession>A0A6G1HYV3</accession>
<name>A0A6G1HYV3_9PEZI</name>
<feature type="compositionally biased region" description="Pro residues" evidence="1">
    <location>
        <begin position="70"/>
        <end position="80"/>
    </location>
</feature>
<dbReference type="Proteomes" id="UP000799640">
    <property type="component" value="Unassembled WGS sequence"/>
</dbReference>
<protein>
    <submittedName>
        <fullName evidence="2">Uncharacterized protein</fullName>
    </submittedName>
</protein>
<keyword evidence="3" id="KW-1185">Reference proteome</keyword>
<feature type="compositionally biased region" description="Basic residues" evidence="1">
    <location>
        <begin position="98"/>
        <end position="120"/>
    </location>
</feature>
<sequence>MKHIRETMPAVPEPIQIVTGHQLPIPSAFTLVKSHTHPPSRPSTANNVDTEPQTANLKHHRQITPVVHDPIPPPNIPSTPIPSARALINPHSLYTRHPSGRQRHMQKQKRNTRAQKAHRV</sequence>
<evidence type="ECO:0000313" key="3">
    <source>
        <dbReference type="Proteomes" id="UP000799640"/>
    </source>
</evidence>
<proteinExistence type="predicted"/>
<evidence type="ECO:0000256" key="1">
    <source>
        <dbReference type="SAM" id="MobiDB-lite"/>
    </source>
</evidence>
<dbReference type="AlphaFoldDB" id="A0A6G1HYV3"/>
<evidence type="ECO:0000313" key="2">
    <source>
        <dbReference type="EMBL" id="KAF2401017.1"/>
    </source>
</evidence>
<organism evidence="2 3">
    <name type="scientific">Trichodelitschia bisporula</name>
    <dbReference type="NCBI Taxonomy" id="703511"/>
    <lineage>
        <taxon>Eukaryota</taxon>
        <taxon>Fungi</taxon>
        <taxon>Dikarya</taxon>
        <taxon>Ascomycota</taxon>
        <taxon>Pezizomycotina</taxon>
        <taxon>Dothideomycetes</taxon>
        <taxon>Dothideomycetes incertae sedis</taxon>
        <taxon>Phaeotrichales</taxon>
        <taxon>Phaeotrichaceae</taxon>
        <taxon>Trichodelitschia</taxon>
    </lineage>
</organism>
<reference evidence="2" key="1">
    <citation type="journal article" date="2020" name="Stud. Mycol.">
        <title>101 Dothideomycetes genomes: a test case for predicting lifestyles and emergence of pathogens.</title>
        <authorList>
            <person name="Haridas S."/>
            <person name="Albert R."/>
            <person name="Binder M."/>
            <person name="Bloem J."/>
            <person name="Labutti K."/>
            <person name="Salamov A."/>
            <person name="Andreopoulos B."/>
            <person name="Baker S."/>
            <person name="Barry K."/>
            <person name="Bills G."/>
            <person name="Bluhm B."/>
            <person name="Cannon C."/>
            <person name="Castanera R."/>
            <person name="Culley D."/>
            <person name="Daum C."/>
            <person name="Ezra D."/>
            <person name="Gonzalez J."/>
            <person name="Henrissat B."/>
            <person name="Kuo A."/>
            <person name="Liang C."/>
            <person name="Lipzen A."/>
            <person name="Lutzoni F."/>
            <person name="Magnuson J."/>
            <person name="Mondo S."/>
            <person name="Nolan M."/>
            <person name="Ohm R."/>
            <person name="Pangilinan J."/>
            <person name="Park H.-J."/>
            <person name="Ramirez L."/>
            <person name="Alfaro M."/>
            <person name="Sun H."/>
            <person name="Tritt A."/>
            <person name="Yoshinaga Y."/>
            <person name="Zwiers L.-H."/>
            <person name="Turgeon B."/>
            <person name="Goodwin S."/>
            <person name="Spatafora J."/>
            <person name="Crous P."/>
            <person name="Grigoriev I."/>
        </authorList>
    </citation>
    <scope>NUCLEOTIDE SEQUENCE</scope>
    <source>
        <strain evidence="2">CBS 262.69</strain>
    </source>
</reference>